<dbReference type="Proteomes" id="UP001492380">
    <property type="component" value="Unassembled WGS sequence"/>
</dbReference>
<protein>
    <submittedName>
        <fullName evidence="1">Uncharacterized protein</fullName>
    </submittedName>
</protein>
<dbReference type="EMBL" id="JBBWRZ010000005">
    <property type="protein sequence ID" value="KAK8235334.1"/>
    <property type="molecule type" value="Genomic_DNA"/>
</dbReference>
<evidence type="ECO:0000313" key="2">
    <source>
        <dbReference type="Proteomes" id="UP001492380"/>
    </source>
</evidence>
<sequence>MYPEPKTWEGSYDYHYLHEFGMATKGATEDTAGPTLVQSIKSPENQEEENKEPADSKSAFVRSYDVHQVHAMANVGYIATTSSTRALWLLATLKSRTNIGVRIKWVSEFSLIYRGAAEEKVVEDDVARLQQWQASMWIFNQGALGLVVHMDERLLLFCSGEEASLPLSSL</sequence>
<organism evidence="1 2">
    <name type="scientific">Phyllosticta capitalensis</name>
    <dbReference type="NCBI Taxonomy" id="121624"/>
    <lineage>
        <taxon>Eukaryota</taxon>
        <taxon>Fungi</taxon>
        <taxon>Dikarya</taxon>
        <taxon>Ascomycota</taxon>
        <taxon>Pezizomycotina</taxon>
        <taxon>Dothideomycetes</taxon>
        <taxon>Dothideomycetes incertae sedis</taxon>
        <taxon>Botryosphaeriales</taxon>
        <taxon>Phyllostictaceae</taxon>
        <taxon>Phyllosticta</taxon>
    </lineage>
</organism>
<name>A0ABR1YQ72_9PEZI</name>
<reference evidence="1 2" key="1">
    <citation type="submission" date="2024-04" db="EMBL/GenBank/DDBJ databases">
        <title>Phyllosticta paracitricarpa is synonymous to the EU quarantine fungus P. citricarpa based on phylogenomic analyses.</title>
        <authorList>
            <consortium name="Lawrence Berkeley National Laboratory"/>
            <person name="Van Ingen-Buijs V.A."/>
            <person name="Van Westerhoven A.C."/>
            <person name="Haridas S."/>
            <person name="Skiadas P."/>
            <person name="Martin F."/>
            <person name="Groenewald J.Z."/>
            <person name="Crous P.W."/>
            <person name="Seidl M.F."/>
        </authorList>
    </citation>
    <scope>NUCLEOTIDE SEQUENCE [LARGE SCALE GENOMIC DNA]</scope>
    <source>
        <strain evidence="1 2">CBS 123374</strain>
    </source>
</reference>
<comment type="caution">
    <text evidence="1">The sequence shown here is derived from an EMBL/GenBank/DDBJ whole genome shotgun (WGS) entry which is preliminary data.</text>
</comment>
<proteinExistence type="predicted"/>
<gene>
    <name evidence="1" type="ORF">HDK90DRAFT_465699</name>
</gene>
<keyword evidence="2" id="KW-1185">Reference proteome</keyword>
<accession>A0ABR1YQ72</accession>
<evidence type="ECO:0000313" key="1">
    <source>
        <dbReference type="EMBL" id="KAK8235334.1"/>
    </source>
</evidence>